<dbReference type="InterPro" id="IPR024310">
    <property type="entry name" value="NUT"/>
</dbReference>
<dbReference type="EMBL" id="CABDUW010002092">
    <property type="protein sequence ID" value="VTJ85416.1"/>
    <property type="molecule type" value="Genomic_DNA"/>
</dbReference>
<gene>
    <name evidence="4" type="ORF">MONAX_5E040373</name>
</gene>
<proteinExistence type="inferred from homology"/>
<evidence type="ECO:0000256" key="1">
    <source>
        <dbReference type="ARBA" id="ARBA00010586"/>
    </source>
</evidence>
<comment type="similarity">
    <text evidence="1">Belongs to the NUT family.</text>
</comment>
<dbReference type="AlphaFoldDB" id="A0A5E4CUC7"/>
<evidence type="ECO:0000313" key="4">
    <source>
        <dbReference type="EMBL" id="VTJ85416.1"/>
    </source>
</evidence>
<feature type="compositionally biased region" description="Polar residues" evidence="2">
    <location>
        <begin position="65"/>
        <end position="74"/>
    </location>
</feature>
<organism evidence="4 5">
    <name type="scientific">Marmota monax</name>
    <name type="common">Woodchuck</name>
    <dbReference type="NCBI Taxonomy" id="9995"/>
    <lineage>
        <taxon>Eukaryota</taxon>
        <taxon>Metazoa</taxon>
        <taxon>Chordata</taxon>
        <taxon>Craniata</taxon>
        <taxon>Vertebrata</taxon>
        <taxon>Euteleostomi</taxon>
        <taxon>Mammalia</taxon>
        <taxon>Eutheria</taxon>
        <taxon>Euarchontoglires</taxon>
        <taxon>Glires</taxon>
        <taxon>Rodentia</taxon>
        <taxon>Sciuromorpha</taxon>
        <taxon>Sciuridae</taxon>
        <taxon>Xerinae</taxon>
        <taxon>Marmotini</taxon>
        <taxon>Marmota</taxon>
    </lineage>
</organism>
<keyword evidence="5" id="KW-1185">Reference proteome</keyword>
<sequence>MSQQDTRASKAAAKQGAEKRKHCTDQGASMEDWSTEVASQVVKRSRTTEPELLGSKDTAILQGCHGSSSLGTIHSNHPSQNRGSSSSNLGNKSLVGPRKATSSGRPHKTANGCSVDDDLQSLDFLLSSQHRLLPWGLSQSQAPQIETLCSGDQALQAPPPREDTAAPTLLQVPCP</sequence>
<comment type="caution">
    <text evidence="4">The sequence shown here is derived from an EMBL/GenBank/DDBJ whole genome shotgun (WGS) entry which is preliminary data.</text>
</comment>
<accession>A0A5E4CUC7</accession>
<dbReference type="PANTHER" id="PTHR22879">
    <property type="entry name" value="NUT FAMILY MEMBER 1"/>
    <property type="match status" value="1"/>
</dbReference>
<dbReference type="Proteomes" id="UP000335636">
    <property type="component" value="Unassembled WGS sequence"/>
</dbReference>
<dbReference type="Pfam" id="PF12881">
    <property type="entry name" value="NUT"/>
    <property type="match status" value="1"/>
</dbReference>
<dbReference type="InterPro" id="IPR024309">
    <property type="entry name" value="NUT_N"/>
</dbReference>
<dbReference type="PANTHER" id="PTHR22879:SF14">
    <property type="entry name" value="NUT FAMILY MEMBER 2A-RELATED"/>
    <property type="match status" value="1"/>
</dbReference>
<protein>
    <recommendedName>
        <fullName evidence="3">Nuclear Testis protein N-terminal domain-containing protein</fullName>
    </recommendedName>
</protein>
<reference evidence="4" key="1">
    <citation type="submission" date="2019-04" db="EMBL/GenBank/DDBJ databases">
        <authorList>
            <person name="Alioto T."/>
            <person name="Alioto T."/>
        </authorList>
    </citation>
    <scope>NUCLEOTIDE SEQUENCE [LARGE SCALE GENOMIC DNA]</scope>
</reference>
<name>A0A5E4CUC7_MARMO</name>
<evidence type="ECO:0000256" key="2">
    <source>
        <dbReference type="SAM" id="MobiDB-lite"/>
    </source>
</evidence>
<feature type="region of interest" description="Disordered" evidence="2">
    <location>
        <begin position="148"/>
        <end position="175"/>
    </location>
</feature>
<evidence type="ECO:0000313" key="5">
    <source>
        <dbReference type="Proteomes" id="UP000335636"/>
    </source>
</evidence>
<feature type="compositionally biased region" description="Low complexity" evidence="2">
    <location>
        <begin position="75"/>
        <end position="93"/>
    </location>
</feature>
<feature type="domain" description="Nuclear Testis protein N-terminal" evidence="3">
    <location>
        <begin position="3"/>
        <end position="161"/>
    </location>
</feature>
<evidence type="ECO:0000259" key="3">
    <source>
        <dbReference type="Pfam" id="PF12881"/>
    </source>
</evidence>
<feature type="region of interest" description="Disordered" evidence="2">
    <location>
        <begin position="1"/>
        <end position="114"/>
    </location>
</feature>